<keyword evidence="2 4" id="KW-0808">Transferase</keyword>
<evidence type="ECO:0000256" key="4">
    <source>
        <dbReference type="PROSITE-ProRule" id="PRU01024"/>
    </source>
</evidence>
<dbReference type="EMBL" id="JAMTCS010000009">
    <property type="protein sequence ID" value="MCP2265710.1"/>
    <property type="molecule type" value="Genomic_DNA"/>
</dbReference>
<organism evidence="7 8">
    <name type="scientific">Promicromonospora thailandica</name>
    <dbReference type="NCBI Taxonomy" id="765201"/>
    <lineage>
        <taxon>Bacteria</taxon>
        <taxon>Bacillati</taxon>
        <taxon>Actinomycetota</taxon>
        <taxon>Actinomycetes</taxon>
        <taxon>Micrococcales</taxon>
        <taxon>Promicromonosporaceae</taxon>
        <taxon>Promicromonospora</taxon>
    </lineage>
</organism>
<evidence type="ECO:0000256" key="2">
    <source>
        <dbReference type="ARBA" id="ARBA00022679"/>
    </source>
</evidence>
<dbReference type="InterPro" id="IPR012340">
    <property type="entry name" value="NA-bd_OB-fold"/>
</dbReference>
<feature type="binding site" evidence="4">
    <location>
        <position position="389"/>
    </location>
    <ligand>
        <name>S-adenosyl-L-methionine</name>
        <dbReference type="ChEBI" id="CHEBI:59789"/>
    </ligand>
</feature>
<dbReference type="Gene3D" id="2.40.50.140">
    <property type="entry name" value="Nucleic acid-binding proteins"/>
    <property type="match status" value="1"/>
</dbReference>
<feature type="binding site" evidence="4">
    <location>
        <position position="289"/>
    </location>
    <ligand>
        <name>S-adenosyl-L-methionine</name>
        <dbReference type="ChEBI" id="CHEBI:59789"/>
    </ligand>
</feature>
<dbReference type="CDD" id="cd02440">
    <property type="entry name" value="AdoMet_MTases"/>
    <property type="match status" value="1"/>
</dbReference>
<dbReference type="GO" id="GO:0070041">
    <property type="term" value="F:rRNA (uridine-C5-)-methyltransferase activity"/>
    <property type="evidence" value="ECO:0007669"/>
    <property type="project" value="TreeGrafter"/>
</dbReference>
<gene>
    <name evidence="7" type="ORF">APR03_003068</name>
</gene>
<dbReference type="Gene3D" id="3.40.50.150">
    <property type="entry name" value="Vaccinia Virus protein VP39"/>
    <property type="match status" value="1"/>
</dbReference>
<evidence type="ECO:0000256" key="5">
    <source>
        <dbReference type="SAM" id="MobiDB-lite"/>
    </source>
</evidence>
<dbReference type="Pfam" id="PF01938">
    <property type="entry name" value="TRAM"/>
    <property type="match status" value="1"/>
</dbReference>
<dbReference type="InterPro" id="IPR002792">
    <property type="entry name" value="TRAM_dom"/>
</dbReference>
<keyword evidence="8" id="KW-1185">Reference proteome</keyword>
<evidence type="ECO:0000256" key="1">
    <source>
        <dbReference type="ARBA" id="ARBA00022603"/>
    </source>
</evidence>
<comment type="caution">
    <text evidence="7">The sequence shown here is derived from an EMBL/GenBank/DDBJ whole genome shotgun (WGS) entry which is preliminary data.</text>
</comment>
<dbReference type="SUPFAM" id="SSF50249">
    <property type="entry name" value="Nucleic acid-binding proteins"/>
    <property type="match status" value="1"/>
</dbReference>
<evidence type="ECO:0000259" key="6">
    <source>
        <dbReference type="PROSITE" id="PS50926"/>
    </source>
</evidence>
<dbReference type="InterPro" id="IPR010280">
    <property type="entry name" value="U5_MeTrfase_fam"/>
</dbReference>
<dbReference type="PROSITE" id="PS50926">
    <property type="entry name" value="TRAM"/>
    <property type="match status" value="1"/>
</dbReference>
<protein>
    <submittedName>
        <fullName evidence="7">tRNA/tmRNA/rRNA uracil-C5-methylase, TrmA/RlmC/RlmD family</fullName>
    </submittedName>
</protein>
<dbReference type="Proteomes" id="UP001139493">
    <property type="component" value="Unassembled WGS sequence"/>
</dbReference>
<comment type="similarity">
    <text evidence="4">Belongs to the class I-like SAM-binding methyltransferase superfamily. RNA M5U methyltransferase family.</text>
</comment>
<accession>A0A9X2JVL2</accession>
<feature type="compositionally biased region" description="Basic residues" evidence="5">
    <location>
        <begin position="19"/>
        <end position="34"/>
    </location>
</feature>
<dbReference type="RefSeq" id="WP_253837036.1">
    <property type="nucleotide sequence ID" value="NZ_JAMTCS010000009.1"/>
</dbReference>
<evidence type="ECO:0000313" key="8">
    <source>
        <dbReference type="Proteomes" id="UP001139493"/>
    </source>
</evidence>
<keyword evidence="3 4" id="KW-0949">S-adenosyl-L-methionine</keyword>
<dbReference type="InterPro" id="IPR030391">
    <property type="entry name" value="MeTrfase_TrmA_CS"/>
</dbReference>
<evidence type="ECO:0000256" key="3">
    <source>
        <dbReference type="ARBA" id="ARBA00022691"/>
    </source>
</evidence>
<dbReference type="PANTHER" id="PTHR11061:SF30">
    <property type="entry name" value="TRNA (URACIL(54)-C(5))-METHYLTRANSFERASE"/>
    <property type="match status" value="1"/>
</dbReference>
<reference evidence="7" key="1">
    <citation type="submission" date="2022-06" db="EMBL/GenBank/DDBJ databases">
        <title>Genomic Encyclopedia of Archaeal and Bacterial Type Strains, Phase II (KMG-II): from individual species to whole genera.</title>
        <authorList>
            <person name="Goeker M."/>
        </authorList>
    </citation>
    <scope>NUCLEOTIDE SEQUENCE</scope>
    <source>
        <strain evidence="7">DSM 26652</strain>
    </source>
</reference>
<feature type="binding site" evidence="4">
    <location>
        <position position="322"/>
    </location>
    <ligand>
        <name>S-adenosyl-L-methionine</name>
        <dbReference type="ChEBI" id="CHEBI:59789"/>
    </ligand>
</feature>
<feature type="compositionally biased region" description="Basic and acidic residues" evidence="5">
    <location>
        <begin position="1"/>
        <end position="10"/>
    </location>
</feature>
<dbReference type="Gene3D" id="2.40.50.1070">
    <property type="match status" value="1"/>
</dbReference>
<evidence type="ECO:0000313" key="7">
    <source>
        <dbReference type="EMBL" id="MCP2265710.1"/>
    </source>
</evidence>
<dbReference type="PROSITE" id="PS51687">
    <property type="entry name" value="SAM_MT_RNA_M5U"/>
    <property type="match status" value="1"/>
</dbReference>
<feature type="domain" description="TRAM" evidence="6">
    <location>
        <begin position="41"/>
        <end position="99"/>
    </location>
</feature>
<proteinExistence type="inferred from homology"/>
<dbReference type="PROSITE" id="PS01231">
    <property type="entry name" value="TRMA_2"/>
    <property type="match status" value="1"/>
</dbReference>
<feature type="region of interest" description="Disordered" evidence="5">
    <location>
        <begin position="1"/>
        <end position="42"/>
    </location>
</feature>
<keyword evidence="1 4" id="KW-0489">Methyltransferase</keyword>
<dbReference type="GO" id="GO:0070475">
    <property type="term" value="P:rRNA base methylation"/>
    <property type="evidence" value="ECO:0007669"/>
    <property type="project" value="TreeGrafter"/>
</dbReference>
<name>A0A9X2JVL2_9MICO</name>
<feature type="active site" description="Nucleophile" evidence="4">
    <location>
        <position position="416"/>
    </location>
</feature>
<dbReference type="InterPro" id="IPR029063">
    <property type="entry name" value="SAM-dependent_MTases_sf"/>
</dbReference>
<dbReference type="AlphaFoldDB" id="A0A9X2JVL2"/>
<dbReference type="Pfam" id="PF05958">
    <property type="entry name" value="tRNA_U5-meth_tr"/>
    <property type="match status" value="1"/>
</dbReference>
<feature type="binding site" evidence="4">
    <location>
        <position position="346"/>
    </location>
    <ligand>
        <name>S-adenosyl-L-methionine</name>
        <dbReference type="ChEBI" id="CHEBI:59789"/>
    </ligand>
</feature>
<dbReference type="SUPFAM" id="SSF53335">
    <property type="entry name" value="S-adenosyl-L-methionine-dependent methyltransferases"/>
    <property type="match status" value="1"/>
</dbReference>
<dbReference type="PANTHER" id="PTHR11061">
    <property type="entry name" value="RNA M5U METHYLTRANSFERASE"/>
    <property type="match status" value="1"/>
</dbReference>
<sequence length="460" mass="49467">MPRNPDRRTAPADPESGGRPRRRPQRSPRPGRARRVSDVPDPAVGREVELEVGPVAHGGHCVARLDGRVVFVRHALPGERVRARVTEGGPTFWRADAVEVLEASGDRVEPAWPAAGPDGAGGGELSHVAMAAQRHWKRTVLIEQLQRLARIDPEWLEREVTVEAAPGDDERRGLHYRTRIELVADADGHAGMRAHRGHRVVALKKMPLATTELSEFAVAEDVFTRLWTPGAHLRLVAPSEGDPLLLVDGAPWRRGRPDPRANARRSVSEVVSGPWGTHRYRVAADGFWQVHRAAPALLTGAVLDATGATAGELAGATVLDLYSGAGLFTLPLADAVGPQGRVIAVEGDERAVKDARRNAHAFDQVRLEVGAVEQVLAGDVPAADVVVLDPPRTGAGRAVVDAIAARDPRRIVYVACDPAALARDVGYLAAHGYTLSGVRGFDLFPHTHHVEAVAVLDRRG</sequence>